<keyword evidence="10 12" id="KW-0472">Membrane</keyword>
<evidence type="ECO:0000256" key="10">
    <source>
        <dbReference type="HAMAP-Rule" id="MF_03018"/>
    </source>
</evidence>
<feature type="domain" description="FAD-binding" evidence="13">
    <location>
        <begin position="11"/>
        <end position="410"/>
    </location>
</feature>
<dbReference type="SUPFAM" id="SSF51905">
    <property type="entry name" value="FAD/NAD(P)-binding domain"/>
    <property type="match status" value="1"/>
</dbReference>
<comment type="caution">
    <text evidence="14">The sequence shown here is derived from an EMBL/GenBank/DDBJ whole genome shotgun (WGS) entry which is preliminary data.</text>
</comment>
<evidence type="ECO:0000256" key="12">
    <source>
        <dbReference type="SAM" id="Phobius"/>
    </source>
</evidence>
<evidence type="ECO:0000256" key="7">
    <source>
        <dbReference type="ARBA" id="ARBA00023002"/>
    </source>
</evidence>
<keyword evidence="7 10" id="KW-0560">Oxidoreductase</keyword>
<dbReference type="PANTHER" id="PTHR46028:SF2">
    <property type="entry name" value="KYNURENINE 3-MONOOXYGENASE"/>
    <property type="match status" value="1"/>
</dbReference>
<evidence type="ECO:0000313" key="14">
    <source>
        <dbReference type="EMBL" id="KAL2038379.1"/>
    </source>
</evidence>
<comment type="catalytic activity">
    <reaction evidence="9 10">
        <text>L-kynurenine + NADPH + O2 + H(+) = 3-hydroxy-L-kynurenine + NADP(+) + H2O</text>
        <dbReference type="Rhea" id="RHEA:20545"/>
        <dbReference type="ChEBI" id="CHEBI:15377"/>
        <dbReference type="ChEBI" id="CHEBI:15378"/>
        <dbReference type="ChEBI" id="CHEBI:15379"/>
        <dbReference type="ChEBI" id="CHEBI:57783"/>
        <dbReference type="ChEBI" id="CHEBI:57959"/>
        <dbReference type="ChEBI" id="CHEBI:58125"/>
        <dbReference type="ChEBI" id="CHEBI:58349"/>
        <dbReference type="EC" id="1.14.13.9"/>
    </reaction>
</comment>
<protein>
    <recommendedName>
        <fullName evidence="10">Kynurenine 3-monooxygenase</fullName>
        <ecNumber evidence="10">1.14.13.9</ecNumber>
    </recommendedName>
    <alternativeName>
        <fullName evidence="10">Biosynthesis of nicotinic acid protein 4</fullName>
    </alternativeName>
    <alternativeName>
        <fullName evidence="10">Kynurenine 3-hydroxylase</fullName>
    </alternativeName>
</protein>
<keyword evidence="3 10" id="KW-0662">Pyridine nucleotide biosynthesis</keyword>
<dbReference type="InterPro" id="IPR036188">
    <property type="entry name" value="FAD/NAD-bd_sf"/>
</dbReference>
<dbReference type="Gene3D" id="3.50.50.60">
    <property type="entry name" value="FAD/NAD(P)-binding domain"/>
    <property type="match status" value="1"/>
</dbReference>
<comment type="cofactor">
    <cofactor evidence="1 10">
        <name>FAD</name>
        <dbReference type="ChEBI" id="CHEBI:57692"/>
    </cofactor>
</comment>
<keyword evidence="8 10" id="KW-0503">Monooxygenase</keyword>
<evidence type="ECO:0000256" key="5">
    <source>
        <dbReference type="ARBA" id="ARBA00022827"/>
    </source>
</evidence>
<comment type="subcellular location">
    <subcellularLocation>
        <location evidence="10">Mitochondrion outer membrane</location>
    </subcellularLocation>
</comment>
<evidence type="ECO:0000313" key="15">
    <source>
        <dbReference type="Proteomes" id="UP001590950"/>
    </source>
</evidence>
<dbReference type="EC" id="1.14.13.9" evidence="10"/>
<feature type="region of interest" description="Disordered" evidence="11">
    <location>
        <begin position="162"/>
        <end position="185"/>
    </location>
</feature>
<keyword evidence="4 10" id="KW-1000">Mitochondrion outer membrane</keyword>
<evidence type="ECO:0000256" key="9">
    <source>
        <dbReference type="ARBA" id="ARBA00047818"/>
    </source>
</evidence>
<accession>A0ABR3ZYS7</accession>
<feature type="transmembrane region" description="Helical" evidence="12">
    <location>
        <begin position="475"/>
        <end position="495"/>
    </location>
</feature>
<keyword evidence="12" id="KW-1133">Transmembrane helix</keyword>
<dbReference type="Proteomes" id="UP001590950">
    <property type="component" value="Unassembled WGS sequence"/>
</dbReference>
<dbReference type="InterPro" id="IPR027545">
    <property type="entry name" value="Kynurenine_monooxygenase"/>
</dbReference>
<comment type="similarity">
    <text evidence="10">Belongs to the aromatic-ring hydroxylase family. KMO subfamily.</text>
</comment>
<evidence type="ECO:0000259" key="13">
    <source>
        <dbReference type="Pfam" id="PF01494"/>
    </source>
</evidence>
<organism evidence="14 15">
    <name type="scientific">Stereocaulon virgatum</name>
    <dbReference type="NCBI Taxonomy" id="373712"/>
    <lineage>
        <taxon>Eukaryota</taxon>
        <taxon>Fungi</taxon>
        <taxon>Dikarya</taxon>
        <taxon>Ascomycota</taxon>
        <taxon>Pezizomycotina</taxon>
        <taxon>Lecanoromycetes</taxon>
        <taxon>OSLEUM clade</taxon>
        <taxon>Lecanoromycetidae</taxon>
        <taxon>Lecanorales</taxon>
        <taxon>Lecanorineae</taxon>
        <taxon>Stereocaulaceae</taxon>
        <taxon>Stereocaulon</taxon>
    </lineage>
</organism>
<dbReference type="Pfam" id="PF01494">
    <property type="entry name" value="FAD_binding_3"/>
    <property type="match status" value="1"/>
</dbReference>
<keyword evidence="10" id="KW-0496">Mitochondrion</keyword>
<evidence type="ECO:0000256" key="11">
    <source>
        <dbReference type="SAM" id="MobiDB-lite"/>
    </source>
</evidence>
<keyword evidence="15" id="KW-1185">Reference proteome</keyword>
<proteinExistence type="inferred from homology"/>
<evidence type="ECO:0000256" key="3">
    <source>
        <dbReference type="ARBA" id="ARBA00022642"/>
    </source>
</evidence>
<comment type="function">
    <text evidence="10">Catalyzes the hydroxylation of L-kynurenine (L-Kyn) to form 3-hydroxy-L-kynurenine (L-3OHKyn). Required for synthesis of quinolinic acid.</text>
</comment>
<dbReference type="PANTHER" id="PTHR46028">
    <property type="entry name" value="KYNURENINE 3-MONOOXYGENASE"/>
    <property type="match status" value="1"/>
</dbReference>
<keyword evidence="2 10" id="KW-0285">Flavoprotein</keyword>
<comment type="pathway">
    <text evidence="10">Cofactor biosynthesis; NAD(+) biosynthesis; quinolinate from L-kynurenine: step 1/3.</text>
</comment>
<feature type="compositionally biased region" description="Polar residues" evidence="11">
    <location>
        <begin position="165"/>
        <end position="176"/>
    </location>
</feature>
<evidence type="ECO:0000256" key="4">
    <source>
        <dbReference type="ARBA" id="ARBA00022787"/>
    </source>
</evidence>
<keyword evidence="6 10" id="KW-0521">NADP</keyword>
<dbReference type="HAMAP" id="MF_01971">
    <property type="entry name" value="Kynurenine_monooxygenase"/>
    <property type="match status" value="1"/>
</dbReference>
<dbReference type="EMBL" id="JBEFKJ010000033">
    <property type="protein sequence ID" value="KAL2038379.1"/>
    <property type="molecule type" value="Genomic_DNA"/>
</dbReference>
<reference evidence="14 15" key="1">
    <citation type="submission" date="2024-09" db="EMBL/GenBank/DDBJ databases">
        <title>Rethinking Asexuality: The Enigmatic Case of Functional Sexual Genes in Lepraria (Stereocaulaceae).</title>
        <authorList>
            <person name="Doellman M."/>
            <person name="Sun Y."/>
            <person name="Barcenas-Pena A."/>
            <person name="Lumbsch H.T."/>
            <person name="Grewe F."/>
        </authorList>
    </citation>
    <scope>NUCLEOTIDE SEQUENCE [LARGE SCALE GENOMIC DNA]</scope>
    <source>
        <strain evidence="14 15">Mercado 3170</strain>
    </source>
</reference>
<evidence type="ECO:0000256" key="8">
    <source>
        <dbReference type="ARBA" id="ARBA00023033"/>
    </source>
</evidence>
<evidence type="ECO:0000256" key="2">
    <source>
        <dbReference type="ARBA" id="ARBA00022630"/>
    </source>
</evidence>
<dbReference type="PRINTS" id="PR00420">
    <property type="entry name" value="RNGMNOXGNASE"/>
</dbReference>
<dbReference type="InterPro" id="IPR002938">
    <property type="entry name" value="FAD-bd"/>
</dbReference>
<name>A0ABR3ZYS7_9LECA</name>
<gene>
    <name evidence="10" type="primary">BNA4</name>
    <name evidence="14" type="ORF">N7G274_009030</name>
</gene>
<evidence type="ECO:0000256" key="6">
    <source>
        <dbReference type="ARBA" id="ARBA00022857"/>
    </source>
</evidence>
<evidence type="ECO:0000256" key="1">
    <source>
        <dbReference type="ARBA" id="ARBA00001974"/>
    </source>
</evidence>
<keyword evidence="12" id="KW-0812">Transmembrane</keyword>
<sequence>MDNSGKLNPQKVVVVGAGPVGALAALYAAKRGDEVHVYELRDDLRQSSTIPLNFTKSINLALSERGIHSMRQSHCDDLLQHVLKETIPMHARMIHGRRKNGSLYEESQAYDANGRHIRAVDRASLNKRLLETSGKMPNVTLHFNHKLIGADFDKRTAWFEEQSRTKTTGHAQNPTQDGVGDMEPERPKEFEVKYDLLIGADGAHSAVRRHMMKYARVNYTQEYIDTLWCEFQIKPKSPDGSFAIDPNHLHIWPAGSFMFIAIPSLDKSFTCTLFAPASHFSSISANPQQTLPQFFHKYFPGVSPDLIPPMELVNQFYENPHLPLISIKCRPYHYKSSVVILGDAAHAMVPFYGQGMNAGLEDVRVLFEILDRQGVYDHRDMTGKNARMQAREAALDAYTNQRAPDAAAINDLALRNYEEMRSSVQSPLYKIRKWMEEALMLYVPSLGWRTQYTRVSFENQRYSDVERAVQRQVRILKGVLAISFMGIGCLAAFGLMKKGSVIHLKDSLLRLRR</sequence>
<keyword evidence="5 10" id="KW-0274">FAD</keyword>